<evidence type="ECO:0000313" key="3">
    <source>
        <dbReference type="Proteomes" id="UP000234237"/>
    </source>
</evidence>
<organism evidence="2 3">
    <name type="scientific">Virgibacillus dokdonensis</name>
    <dbReference type="NCBI Taxonomy" id="302167"/>
    <lineage>
        <taxon>Bacteria</taxon>
        <taxon>Bacillati</taxon>
        <taxon>Bacillota</taxon>
        <taxon>Bacilli</taxon>
        <taxon>Bacillales</taxon>
        <taxon>Bacillaceae</taxon>
        <taxon>Virgibacillus</taxon>
    </lineage>
</organism>
<sequence>MVLLKRDDLKNGQKAAIVIRLFYEEERRKANTRQGNRTDIVPNLEQSPEGGKTNEILAKKAGIGKSSMAYLLAVYKSRPDLFELVFDGNYTQMKKDEEPEVDYET</sequence>
<dbReference type="EMBL" id="CP018622">
    <property type="protein sequence ID" value="AUJ25828.1"/>
    <property type="molecule type" value="Genomic_DNA"/>
</dbReference>
<evidence type="ECO:0000313" key="2">
    <source>
        <dbReference type="EMBL" id="AUJ25828.1"/>
    </source>
</evidence>
<reference evidence="3" key="1">
    <citation type="submission" date="2016-11" db="EMBL/GenBank/DDBJ databases">
        <title>Complete genome sequence of Virgibacillus pantothenticus 21D, a halophilic bacterium isolated from the deep hypersaline anoxic basin Discovery in the Mediterranean Sea.</title>
        <authorList>
            <person name="Zeaiter Z."/>
            <person name="Booth J.M."/>
            <person name="Prosdocimi E.M."/>
            <person name="Mapelli F."/>
            <person name="Fusi M."/>
            <person name="Daffonchio D."/>
            <person name="Borin S."/>
            <person name="Crotti E."/>
        </authorList>
    </citation>
    <scope>NUCLEOTIDE SEQUENCE [LARGE SCALE GENOMIC DNA]</scope>
    <source>
        <strain evidence="3">21D</strain>
    </source>
</reference>
<protein>
    <submittedName>
        <fullName evidence="2">Uncharacterized protein</fullName>
    </submittedName>
</protein>
<accession>A0A2K9J1K1</accession>
<dbReference type="Proteomes" id="UP000234237">
    <property type="component" value="Chromosome"/>
</dbReference>
<name>A0A2K9J1K1_9BACI</name>
<proteinExistence type="predicted"/>
<gene>
    <name evidence="2" type="ORF">A21D_02782</name>
</gene>
<dbReference type="KEGG" id="vpn:A21D_02782"/>
<evidence type="ECO:0000256" key="1">
    <source>
        <dbReference type="SAM" id="MobiDB-lite"/>
    </source>
</evidence>
<dbReference type="RefSeq" id="WP_101933706.1">
    <property type="nucleotide sequence ID" value="NZ_CP018622.1"/>
</dbReference>
<feature type="region of interest" description="Disordered" evidence="1">
    <location>
        <begin position="30"/>
        <end position="51"/>
    </location>
</feature>
<dbReference type="AlphaFoldDB" id="A0A2K9J1K1"/>